<comment type="subcellular location">
    <subcellularLocation>
        <location evidence="1">Membrane</location>
    </subcellularLocation>
</comment>
<organism evidence="9 10">
    <name type="scientific">Aplysia californica</name>
    <name type="common">California sea hare</name>
    <dbReference type="NCBI Taxonomy" id="6500"/>
    <lineage>
        <taxon>Eukaryota</taxon>
        <taxon>Metazoa</taxon>
        <taxon>Spiralia</taxon>
        <taxon>Lophotrochozoa</taxon>
        <taxon>Mollusca</taxon>
        <taxon>Gastropoda</taxon>
        <taxon>Heterobranchia</taxon>
        <taxon>Euthyneura</taxon>
        <taxon>Tectipleura</taxon>
        <taxon>Aplysiida</taxon>
        <taxon>Aplysioidea</taxon>
        <taxon>Aplysiidae</taxon>
        <taxon>Aplysia</taxon>
    </lineage>
</organism>
<dbReference type="GeneID" id="101851933"/>
<feature type="non-terminal residue" evidence="10">
    <location>
        <position position="684"/>
    </location>
</feature>
<evidence type="ECO:0000256" key="7">
    <source>
        <dbReference type="SAM" id="SignalP"/>
    </source>
</evidence>
<feature type="domain" description="Cadherin" evidence="8">
    <location>
        <begin position="484"/>
        <end position="562"/>
    </location>
</feature>
<dbReference type="PRINTS" id="PR00205">
    <property type="entry name" value="CADHERIN"/>
</dbReference>
<dbReference type="Gene3D" id="2.60.40.60">
    <property type="entry name" value="Cadherins"/>
    <property type="match status" value="4"/>
</dbReference>
<dbReference type="InterPro" id="IPR039808">
    <property type="entry name" value="Cadherin"/>
</dbReference>
<feature type="domain" description="Cadherin" evidence="8">
    <location>
        <begin position="379"/>
        <end position="459"/>
    </location>
</feature>
<proteinExistence type="predicted"/>
<dbReference type="InterPro" id="IPR002126">
    <property type="entry name" value="Cadherin-like_dom"/>
</dbReference>
<evidence type="ECO:0000256" key="4">
    <source>
        <dbReference type="ARBA" id="ARBA00023136"/>
    </source>
</evidence>
<dbReference type="SMART" id="SM00112">
    <property type="entry name" value="CA"/>
    <property type="match status" value="3"/>
</dbReference>
<feature type="compositionally biased region" description="Pro residues" evidence="6">
    <location>
        <begin position="661"/>
        <end position="676"/>
    </location>
</feature>
<evidence type="ECO:0000313" key="10">
    <source>
        <dbReference type="RefSeq" id="XP_012935559.1"/>
    </source>
</evidence>
<protein>
    <submittedName>
        <fullName evidence="10">Protocadherin-1</fullName>
    </submittedName>
</protein>
<accession>A0ABM0ZVS5</accession>
<keyword evidence="2" id="KW-0677">Repeat</keyword>
<name>A0ABM0ZVS5_APLCA</name>
<feature type="region of interest" description="Disordered" evidence="6">
    <location>
        <begin position="656"/>
        <end position="684"/>
    </location>
</feature>
<dbReference type="PROSITE" id="PS00232">
    <property type="entry name" value="CADHERIN_1"/>
    <property type="match status" value="1"/>
</dbReference>
<dbReference type="InterPro" id="IPR020894">
    <property type="entry name" value="Cadherin_CS"/>
</dbReference>
<dbReference type="Proteomes" id="UP000694888">
    <property type="component" value="Unplaced"/>
</dbReference>
<gene>
    <name evidence="10" type="primary">LOC101851933</name>
</gene>
<evidence type="ECO:0000256" key="5">
    <source>
        <dbReference type="PROSITE-ProRule" id="PRU00043"/>
    </source>
</evidence>
<dbReference type="SUPFAM" id="SSF49313">
    <property type="entry name" value="Cadherin-like"/>
    <property type="match status" value="4"/>
</dbReference>
<dbReference type="InterPro" id="IPR015919">
    <property type="entry name" value="Cadherin-like_sf"/>
</dbReference>
<reference evidence="10" key="1">
    <citation type="submission" date="2025-08" db="UniProtKB">
        <authorList>
            <consortium name="RefSeq"/>
        </authorList>
    </citation>
    <scope>IDENTIFICATION</scope>
</reference>
<keyword evidence="9" id="KW-1185">Reference proteome</keyword>
<dbReference type="PANTHER" id="PTHR24027:SF423">
    <property type="entry name" value="PROTOCADHERIN-16"/>
    <property type="match status" value="1"/>
</dbReference>
<feature type="domain" description="Cadherin" evidence="8">
    <location>
        <begin position="255"/>
        <end position="355"/>
    </location>
</feature>
<evidence type="ECO:0000259" key="8">
    <source>
        <dbReference type="PROSITE" id="PS50268"/>
    </source>
</evidence>
<evidence type="ECO:0000256" key="1">
    <source>
        <dbReference type="ARBA" id="ARBA00004370"/>
    </source>
</evidence>
<dbReference type="RefSeq" id="XP_012935559.1">
    <property type="nucleotide sequence ID" value="XM_013080105.2"/>
</dbReference>
<evidence type="ECO:0000256" key="2">
    <source>
        <dbReference type="ARBA" id="ARBA00022737"/>
    </source>
</evidence>
<evidence type="ECO:0000256" key="3">
    <source>
        <dbReference type="ARBA" id="ARBA00022837"/>
    </source>
</evidence>
<feature type="chain" id="PRO_5045507953" evidence="7">
    <location>
        <begin position="27"/>
        <end position="684"/>
    </location>
</feature>
<keyword evidence="7" id="KW-0732">Signal</keyword>
<evidence type="ECO:0000256" key="6">
    <source>
        <dbReference type="SAM" id="MobiDB-lite"/>
    </source>
</evidence>
<keyword evidence="3 5" id="KW-0106">Calcium</keyword>
<dbReference type="PANTHER" id="PTHR24027">
    <property type="entry name" value="CADHERIN-23"/>
    <property type="match status" value="1"/>
</dbReference>
<evidence type="ECO:0000313" key="9">
    <source>
        <dbReference type="Proteomes" id="UP000694888"/>
    </source>
</evidence>
<dbReference type="CDD" id="cd11304">
    <property type="entry name" value="Cadherin_repeat"/>
    <property type="match status" value="2"/>
</dbReference>
<feature type="signal peptide" evidence="7">
    <location>
        <begin position="1"/>
        <end position="26"/>
    </location>
</feature>
<dbReference type="PROSITE" id="PS50268">
    <property type="entry name" value="CADHERIN_2"/>
    <property type="match status" value="3"/>
</dbReference>
<keyword evidence="4" id="KW-0472">Membrane</keyword>
<sequence length="684" mass="73040">MSCSRALNFLRIVFCVASAWTTMTHAQMPPAFDRILPPVDIDVNQATTLTLGQVSCLDPENNVTAVTLDPPLPSSPCGACFSVSNCPGSASDWCLTFDPVDRLDLTSVPEYTLVLTCEDADGLSDSMAVKVRVVKVAKPPVFVGLASVLTLVEKETQKLTMDTFNCTDPNDDQVKVSLGDVTPTIGKCASCFSVLPCGTEWCLVYLPSAGDLEFADTASYVVTVRCSDVDGNVTSSSVDVRLTTNSPPVFNISGMTDTHTVRNAKNVKAGATIYEVATYDPNPSDRVFYTMTSTPDNGNFDIGYSDGIIRASSDLSQECTSDVTFEVFADDRVNTPVGPFVVSVTLDGANQSPSITNMDETVQLEEEKAGDFYTIQVTDDGDVRDLAYTLAANPASALGFFSITSSKPPHLRVTGGLDYEDLSHRRVTLTLEAKDKGGCSTGVKRLIVEVTDVNEEPVFDHNPVTLTVYEGHITVADDKWKVLDPDAHESLSFALVKSSYPGMFGVDSKTGTIESLSDYDVDKNRMPDTVTLTLEVTDKGDLKDQTEVTLNVLDANDNRPKIRDVSKSFTVTECTSPGTVLGSLYVTDDDSSFQGNNQTYFRPTTSRPIAVLANGNVVLTSAMSAGATASISVYASDQGQYPGPLQSQGPAFVGVSAKVCPTPPPPPPPTPAPTPAPTTTTTTT</sequence>